<evidence type="ECO:0000313" key="3">
    <source>
        <dbReference type="Proteomes" id="UP000305539"/>
    </source>
</evidence>
<gene>
    <name evidence="2" type="ORF">FAZ69_08520</name>
</gene>
<dbReference type="AlphaFoldDB" id="A0A4U1I9I9"/>
<comment type="caution">
    <text evidence="2">The sequence shown here is derived from an EMBL/GenBank/DDBJ whole genome shotgun (WGS) entry which is preliminary data.</text>
</comment>
<organism evidence="2 3">
    <name type="scientific">Trinickia terrae</name>
    <dbReference type="NCBI Taxonomy" id="2571161"/>
    <lineage>
        <taxon>Bacteria</taxon>
        <taxon>Pseudomonadati</taxon>
        <taxon>Pseudomonadota</taxon>
        <taxon>Betaproteobacteria</taxon>
        <taxon>Burkholderiales</taxon>
        <taxon>Burkholderiaceae</taxon>
        <taxon>Trinickia</taxon>
    </lineage>
</organism>
<keyword evidence="1" id="KW-0732">Signal</keyword>
<evidence type="ECO:0000313" key="2">
    <source>
        <dbReference type="EMBL" id="TKC90181.1"/>
    </source>
</evidence>
<dbReference type="Proteomes" id="UP000305539">
    <property type="component" value="Unassembled WGS sequence"/>
</dbReference>
<dbReference type="OrthoDB" id="275336at2"/>
<keyword evidence="3" id="KW-1185">Reference proteome</keyword>
<dbReference type="EMBL" id="SWJE01000004">
    <property type="protein sequence ID" value="TKC90181.1"/>
    <property type="molecule type" value="Genomic_DNA"/>
</dbReference>
<accession>A0A4U1I9I9</accession>
<reference evidence="2 3" key="1">
    <citation type="submission" date="2019-04" db="EMBL/GenBank/DDBJ databases">
        <title>Trinickia sp. 7GSK02, isolated from subtropical forest soil.</title>
        <authorList>
            <person name="Gao Z.-H."/>
            <person name="Qiu L.-H."/>
        </authorList>
    </citation>
    <scope>NUCLEOTIDE SEQUENCE [LARGE SCALE GENOMIC DNA]</scope>
    <source>
        <strain evidence="2 3">7GSK02</strain>
    </source>
</reference>
<proteinExistence type="predicted"/>
<dbReference type="RefSeq" id="WP_136893511.1">
    <property type="nucleotide sequence ID" value="NZ_SWJE01000004.1"/>
</dbReference>
<evidence type="ECO:0000256" key="1">
    <source>
        <dbReference type="SAM" id="SignalP"/>
    </source>
</evidence>
<feature type="signal peptide" evidence="1">
    <location>
        <begin position="1"/>
        <end position="24"/>
    </location>
</feature>
<name>A0A4U1I9I9_9BURK</name>
<protein>
    <submittedName>
        <fullName evidence="2">Uncharacterized protein</fullName>
    </submittedName>
</protein>
<feature type="chain" id="PRO_5020758317" evidence="1">
    <location>
        <begin position="25"/>
        <end position="171"/>
    </location>
</feature>
<sequence>MRKQSFRWRALCAPILVWAAWVHAAPHDEVKPIPDGVYSARLDADRQLFVPARNAMGTLFVVPSRNDFDSVRIRAVLLRRGVPVGLIDGGIVYWRNGQCVIAFDGVAVQGGRIIPGRGYFPVAALDILPKPGDAIHPGMTVFVPGTSKREWPLVIDHTVSPPTDEADDDGD</sequence>